<dbReference type="Gene3D" id="1.10.10.10">
    <property type="entry name" value="Winged helix-like DNA-binding domain superfamily/Winged helix DNA-binding domain"/>
    <property type="match status" value="1"/>
</dbReference>
<comment type="function">
    <text evidence="5">Involved in regulation of DNA replication.</text>
</comment>
<name>A0A6B0SVG7_9EURY</name>
<dbReference type="InterPro" id="IPR003593">
    <property type="entry name" value="AAA+_ATPase"/>
</dbReference>
<dbReference type="RefSeq" id="WP_159663006.1">
    <property type="nucleotide sequence ID" value="NZ_WUUS01000001.1"/>
</dbReference>
<dbReference type="GO" id="GO:0005524">
    <property type="term" value="F:ATP binding"/>
    <property type="evidence" value="ECO:0007669"/>
    <property type="project" value="UniProtKB-UniRule"/>
</dbReference>
<dbReference type="PANTHER" id="PTHR10763">
    <property type="entry name" value="CELL DIVISION CONTROL PROTEIN 6-RELATED"/>
    <property type="match status" value="1"/>
</dbReference>
<dbReference type="PANTHER" id="PTHR10763:SF26">
    <property type="entry name" value="CELL DIVISION CONTROL PROTEIN 6 HOMOLOG"/>
    <property type="match status" value="1"/>
</dbReference>
<dbReference type="SUPFAM" id="SSF52540">
    <property type="entry name" value="P-loop containing nucleoside triphosphate hydrolases"/>
    <property type="match status" value="1"/>
</dbReference>
<feature type="binding site" evidence="5">
    <location>
        <begin position="66"/>
        <end position="70"/>
    </location>
    <ligand>
        <name>ATP</name>
        <dbReference type="ChEBI" id="CHEBI:30616"/>
    </ligand>
</feature>
<dbReference type="Pfam" id="PF22703">
    <property type="entry name" value="Cdc6_lid"/>
    <property type="match status" value="1"/>
</dbReference>
<keyword evidence="2 5" id="KW-0235">DNA replication</keyword>
<evidence type="ECO:0000313" key="8">
    <source>
        <dbReference type="EMBL" id="MXR40212.1"/>
    </source>
</evidence>
<dbReference type="OrthoDB" id="53276at2157"/>
<dbReference type="InterPro" id="IPR055237">
    <property type="entry name" value="Cdc6_lid"/>
</dbReference>
<feature type="binding site" evidence="5">
    <location>
        <position position="221"/>
    </location>
    <ligand>
        <name>ATP</name>
        <dbReference type="ChEBI" id="CHEBI:30616"/>
    </ligand>
</feature>
<evidence type="ECO:0000256" key="1">
    <source>
        <dbReference type="ARBA" id="ARBA00006184"/>
    </source>
</evidence>
<dbReference type="NCBIfam" id="TIGR02928">
    <property type="entry name" value="orc1/cdc6 family replication initiation protein"/>
    <property type="match status" value="1"/>
</dbReference>
<dbReference type="SMART" id="SM01074">
    <property type="entry name" value="Cdc6_C"/>
    <property type="match status" value="1"/>
</dbReference>
<evidence type="ECO:0000256" key="2">
    <source>
        <dbReference type="ARBA" id="ARBA00022705"/>
    </source>
</evidence>
<comment type="caution">
    <text evidence="8">The sequence shown here is derived from an EMBL/GenBank/DDBJ whole genome shotgun (WGS) entry which is preliminary data.</text>
</comment>
<feature type="domain" description="AAA+ ATPase" evidence="6">
    <location>
        <begin position="54"/>
        <end position="203"/>
    </location>
</feature>
<proteinExistence type="inferred from homology"/>
<dbReference type="NCBIfam" id="NF001624">
    <property type="entry name" value="PRK00411.1-2"/>
    <property type="match status" value="1"/>
</dbReference>
<dbReference type="InterPro" id="IPR014277">
    <property type="entry name" value="Orc1/Cdc6_arc"/>
</dbReference>
<dbReference type="InterPro" id="IPR050311">
    <property type="entry name" value="ORC1/CDC6"/>
</dbReference>
<keyword evidence="9" id="KW-1185">Reference proteome</keyword>
<dbReference type="CDD" id="cd00009">
    <property type="entry name" value="AAA"/>
    <property type="match status" value="1"/>
</dbReference>
<evidence type="ECO:0000256" key="4">
    <source>
        <dbReference type="ARBA" id="ARBA00022840"/>
    </source>
</evidence>
<protein>
    <recommendedName>
        <fullName evidence="5">ORC1-type DNA replication protein</fullName>
    </recommendedName>
</protein>
<evidence type="ECO:0000259" key="7">
    <source>
        <dbReference type="SMART" id="SM01074"/>
    </source>
</evidence>
<dbReference type="InterPro" id="IPR041664">
    <property type="entry name" value="AAA_16"/>
</dbReference>
<evidence type="ECO:0000256" key="5">
    <source>
        <dbReference type="HAMAP-Rule" id="MF_01407"/>
    </source>
</evidence>
<evidence type="ECO:0000259" key="6">
    <source>
        <dbReference type="SMART" id="SM00382"/>
    </source>
</evidence>
<comment type="similarity">
    <text evidence="1 5">Belongs to the CDC6/cdc18 family.</text>
</comment>
<dbReference type="InterPro" id="IPR036388">
    <property type="entry name" value="WH-like_DNA-bd_sf"/>
</dbReference>
<feature type="domain" description="Cdc6 C-terminal" evidence="7">
    <location>
        <begin position="302"/>
        <end position="374"/>
    </location>
</feature>
<dbReference type="SUPFAM" id="SSF46785">
    <property type="entry name" value="Winged helix' DNA-binding domain"/>
    <property type="match status" value="1"/>
</dbReference>
<dbReference type="GO" id="GO:0006260">
    <property type="term" value="P:DNA replication"/>
    <property type="evidence" value="ECO:0007669"/>
    <property type="project" value="UniProtKB-UniRule"/>
</dbReference>
<dbReference type="InterPro" id="IPR036390">
    <property type="entry name" value="WH_DNA-bd_sf"/>
</dbReference>
<dbReference type="AlphaFoldDB" id="A0A6B0SVG7"/>
<dbReference type="Gene3D" id="1.10.8.60">
    <property type="match status" value="1"/>
</dbReference>
<feature type="binding site" evidence="5">
    <location>
        <position position="209"/>
    </location>
    <ligand>
        <name>ATP</name>
        <dbReference type="ChEBI" id="CHEBI:30616"/>
    </ligand>
</feature>
<keyword evidence="3 5" id="KW-0547">Nucleotide-binding</keyword>
<dbReference type="HAMAP" id="MF_01407">
    <property type="entry name" value="ORC1_type_DNA_replic_protein"/>
    <property type="match status" value="1"/>
</dbReference>
<organism evidence="8 9">
    <name type="scientific">Halobaculum saliterrae</name>
    <dbReference type="NCBI Taxonomy" id="2073113"/>
    <lineage>
        <taxon>Archaea</taxon>
        <taxon>Methanobacteriati</taxon>
        <taxon>Methanobacteriota</taxon>
        <taxon>Stenosarchaea group</taxon>
        <taxon>Halobacteria</taxon>
        <taxon>Halobacteriales</taxon>
        <taxon>Haloferacaceae</taxon>
        <taxon>Halobaculum</taxon>
    </lineage>
</organism>
<gene>
    <name evidence="8" type="ORF">GRX01_02410</name>
</gene>
<accession>A0A6B0SVG7</accession>
<dbReference type="Pfam" id="PF13191">
    <property type="entry name" value="AAA_16"/>
    <property type="match status" value="1"/>
</dbReference>
<dbReference type="NCBIfam" id="NF001626">
    <property type="entry name" value="PRK00411.1-5"/>
    <property type="match status" value="1"/>
</dbReference>
<dbReference type="Proteomes" id="UP000437065">
    <property type="component" value="Unassembled WGS sequence"/>
</dbReference>
<dbReference type="InterPro" id="IPR027417">
    <property type="entry name" value="P-loop_NTPase"/>
</dbReference>
<dbReference type="Gene3D" id="3.40.50.300">
    <property type="entry name" value="P-loop containing nucleotide triphosphate hydrolases"/>
    <property type="match status" value="1"/>
</dbReference>
<evidence type="ECO:0000256" key="3">
    <source>
        <dbReference type="ARBA" id="ARBA00022741"/>
    </source>
</evidence>
<dbReference type="SMART" id="SM00382">
    <property type="entry name" value="AAA"/>
    <property type="match status" value="1"/>
</dbReference>
<keyword evidence="4 5" id="KW-0067">ATP-binding</keyword>
<reference evidence="8 9" key="1">
    <citation type="submission" date="2019-12" db="EMBL/GenBank/DDBJ databases">
        <title>Isolation and characterization of three novel carbon monoxide-oxidizing members of Halobacteria from salione crusts and soils.</title>
        <authorList>
            <person name="Myers M.R."/>
            <person name="King G.M."/>
        </authorList>
    </citation>
    <scope>NUCLEOTIDE SEQUENCE [LARGE SCALE GENOMIC DNA]</scope>
    <source>
        <strain evidence="8 9">WSA2</strain>
    </source>
</reference>
<dbReference type="EMBL" id="WUUS01000001">
    <property type="protein sequence ID" value="MXR40212.1"/>
    <property type="molecule type" value="Genomic_DNA"/>
</dbReference>
<evidence type="ECO:0000313" key="9">
    <source>
        <dbReference type="Proteomes" id="UP000437065"/>
    </source>
</evidence>
<sequence>MGGDPEDGMLSWDESVFRDEHVFEIDYVPETFRHRESQLESLKYALRPAARGSRPLNTVVRGPPGTGKTTSVQKLFSELRAQTDVRTVRVNCQVDSTRYAVFSRIFEGIFDYEPPSSGISFKKLFGQIADRLVEDDEVLVVALDDVNYLFYENEASDALYSLLRAHEAHAGAKVGVICISSDLSLSVIEELDSRVQSVFRPEEVFFPKYDVDEVVDILRERARRGFHDGVLGDTELDRVAELTAESGDLRVGIDLLRRAGLNAEMRASRTISVEDVEEAYDKSKYVHLSRSLRGLSESETALVEVLAEHDGEQAGSVYEAFHDRTDLGYTRYSEIVNKLDQLGIAETEYAEVEGRGRSRSISLAYDPEPVLERIEG</sequence>
<dbReference type="InterPro" id="IPR015163">
    <property type="entry name" value="Cdc6_C"/>
</dbReference>